<dbReference type="GO" id="GO:0000155">
    <property type="term" value="F:phosphorelay sensor kinase activity"/>
    <property type="evidence" value="ECO:0007669"/>
    <property type="project" value="InterPro"/>
</dbReference>
<dbReference type="PROSITE" id="PS50110">
    <property type="entry name" value="RESPONSE_REGULATORY"/>
    <property type="match status" value="1"/>
</dbReference>
<evidence type="ECO:0000256" key="4">
    <source>
        <dbReference type="ARBA" id="ARBA00022475"/>
    </source>
</evidence>
<dbReference type="SMART" id="SM00448">
    <property type="entry name" value="REC"/>
    <property type="match status" value="1"/>
</dbReference>
<protein>
    <recommendedName>
        <fullName evidence="3">histidine kinase</fullName>
        <ecNumber evidence="3">2.7.13.3</ecNumber>
    </recommendedName>
</protein>
<dbReference type="SUPFAM" id="SSF55785">
    <property type="entry name" value="PYP-like sensor domain (PAS domain)"/>
    <property type="match status" value="1"/>
</dbReference>
<comment type="catalytic activity">
    <reaction evidence="1">
        <text>ATP + protein L-histidine = ADP + protein N-phospho-L-histidine.</text>
        <dbReference type="EC" id="2.7.13.3"/>
    </reaction>
</comment>
<evidence type="ECO:0000313" key="17">
    <source>
        <dbReference type="Proteomes" id="UP000269692"/>
    </source>
</evidence>
<dbReference type="SUPFAM" id="SSF47384">
    <property type="entry name" value="Homodimeric domain of signal transducing histidine kinase"/>
    <property type="match status" value="1"/>
</dbReference>
<organism evidence="16 17">
    <name type="scientific">Xanthobacter tagetidis</name>
    <dbReference type="NCBI Taxonomy" id="60216"/>
    <lineage>
        <taxon>Bacteria</taxon>
        <taxon>Pseudomonadati</taxon>
        <taxon>Pseudomonadota</taxon>
        <taxon>Alphaproteobacteria</taxon>
        <taxon>Hyphomicrobiales</taxon>
        <taxon>Xanthobacteraceae</taxon>
        <taxon>Xanthobacter</taxon>
    </lineage>
</organism>
<dbReference type="EMBL" id="RCTF01000016">
    <property type="protein sequence ID" value="RLP75118.1"/>
    <property type="molecule type" value="Genomic_DNA"/>
</dbReference>
<dbReference type="Gene3D" id="3.40.50.2300">
    <property type="match status" value="1"/>
</dbReference>
<comment type="caution">
    <text evidence="16">The sequence shown here is derived from an EMBL/GenBank/DDBJ whole genome shotgun (WGS) entry which is preliminary data.</text>
</comment>
<dbReference type="SMART" id="SM00387">
    <property type="entry name" value="HATPase_c"/>
    <property type="match status" value="1"/>
</dbReference>
<keyword evidence="6" id="KW-0808">Transferase</keyword>
<dbReference type="Pfam" id="PF08448">
    <property type="entry name" value="PAS_4"/>
    <property type="match status" value="1"/>
</dbReference>
<evidence type="ECO:0000256" key="6">
    <source>
        <dbReference type="ARBA" id="ARBA00022679"/>
    </source>
</evidence>
<keyword evidence="10 12" id="KW-0472">Membrane</keyword>
<dbReference type="PROSITE" id="PS50109">
    <property type="entry name" value="HIS_KIN"/>
    <property type="match status" value="1"/>
</dbReference>
<dbReference type="SMART" id="SM00065">
    <property type="entry name" value="GAF"/>
    <property type="match status" value="1"/>
</dbReference>
<evidence type="ECO:0000259" key="13">
    <source>
        <dbReference type="PROSITE" id="PS50109"/>
    </source>
</evidence>
<reference evidence="16 17" key="1">
    <citation type="submission" date="2018-10" db="EMBL/GenBank/DDBJ databases">
        <title>Xanthobacter tagetidis genome sequencing and assembly.</title>
        <authorList>
            <person name="Maclea K.S."/>
            <person name="Goen A.E."/>
            <person name="Fatima S.A."/>
        </authorList>
    </citation>
    <scope>NUCLEOTIDE SEQUENCE [LARGE SCALE GENOMIC DNA]</scope>
    <source>
        <strain evidence="16 17">ATCC 700314</strain>
    </source>
</reference>
<evidence type="ECO:0000259" key="15">
    <source>
        <dbReference type="PROSITE" id="PS50112"/>
    </source>
</evidence>
<dbReference type="InterPro" id="IPR003594">
    <property type="entry name" value="HATPase_dom"/>
</dbReference>
<feature type="modified residue" description="4-aspartylphosphate" evidence="11">
    <location>
        <position position="924"/>
    </location>
</feature>
<dbReference type="EC" id="2.7.13.3" evidence="3"/>
<feature type="domain" description="Histidine kinase" evidence="13">
    <location>
        <begin position="628"/>
        <end position="853"/>
    </location>
</feature>
<accession>A0A3L7A5A4</accession>
<dbReference type="CDD" id="cd12914">
    <property type="entry name" value="PDC1_DGC_like"/>
    <property type="match status" value="1"/>
</dbReference>
<dbReference type="InterPro" id="IPR003018">
    <property type="entry name" value="GAF"/>
</dbReference>
<evidence type="ECO:0000256" key="1">
    <source>
        <dbReference type="ARBA" id="ARBA00000085"/>
    </source>
</evidence>
<evidence type="ECO:0000256" key="3">
    <source>
        <dbReference type="ARBA" id="ARBA00012438"/>
    </source>
</evidence>
<dbReference type="Gene3D" id="3.30.450.40">
    <property type="match status" value="1"/>
</dbReference>
<gene>
    <name evidence="16" type="ORF">D9R14_17210</name>
</gene>
<evidence type="ECO:0000313" key="16">
    <source>
        <dbReference type="EMBL" id="RLP75118.1"/>
    </source>
</evidence>
<dbReference type="Gene3D" id="3.30.450.20">
    <property type="entry name" value="PAS domain"/>
    <property type="match status" value="3"/>
</dbReference>
<dbReference type="InterPro" id="IPR036097">
    <property type="entry name" value="HisK_dim/P_sf"/>
</dbReference>
<evidence type="ECO:0000256" key="12">
    <source>
        <dbReference type="SAM" id="Phobius"/>
    </source>
</evidence>
<keyword evidence="8" id="KW-0418">Kinase</keyword>
<evidence type="ECO:0000256" key="10">
    <source>
        <dbReference type="ARBA" id="ARBA00023136"/>
    </source>
</evidence>
<feature type="domain" description="Response regulatory" evidence="14">
    <location>
        <begin position="874"/>
        <end position="990"/>
    </location>
</feature>
<dbReference type="Gene3D" id="1.10.287.130">
    <property type="match status" value="1"/>
</dbReference>
<evidence type="ECO:0000256" key="7">
    <source>
        <dbReference type="ARBA" id="ARBA00022692"/>
    </source>
</evidence>
<dbReference type="InterPro" id="IPR033479">
    <property type="entry name" value="dCache_1"/>
</dbReference>
<feature type="transmembrane region" description="Helical" evidence="12">
    <location>
        <begin position="290"/>
        <end position="315"/>
    </location>
</feature>
<keyword evidence="4" id="KW-1003">Cell membrane</keyword>
<evidence type="ECO:0000256" key="8">
    <source>
        <dbReference type="ARBA" id="ARBA00022777"/>
    </source>
</evidence>
<dbReference type="PROSITE" id="PS50112">
    <property type="entry name" value="PAS"/>
    <property type="match status" value="1"/>
</dbReference>
<comment type="subcellular location">
    <subcellularLocation>
        <location evidence="2">Cell membrane</location>
        <topology evidence="2">Multi-pass membrane protein</topology>
    </subcellularLocation>
</comment>
<dbReference type="InterPro" id="IPR013656">
    <property type="entry name" value="PAS_4"/>
</dbReference>
<dbReference type="Pfam" id="PF02743">
    <property type="entry name" value="dCache_1"/>
    <property type="match status" value="1"/>
</dbReference>
<dbReference type="AlphaFoldDB" id="A0A3L7A5A4"/>
<dbReference type="InterPro" id="IPR000014">
    <property type="entry name" value="PAS"/>
</dbReference>
<dbReference type="PANTHER" id="PTHR43065:SF49">
    <property type="entry name" value="HISTIDINE KINASE"/>
    <property type="match status" value="1"/>
</dbReference>
<dbReference type="Proteomes" id="UP000269692">
    <property type="component" value="Unassembled WGS sequence"/>
</dbReference>
<dbReference type="SUPFAM" id="SSF55874">
    <property type="entry name" value="ATPase domain of HSP90 chaperone/DNA topoisomerase II/histidine kinase"/>
    <property type="match status" value="1"/>
</dbReference>
<dbReference type="SUPFAM" id="SSF52172">
    <property type="entry name" value="CheY-like"/>
    <property type="match status" value="1"/>
</dbReference>
<name>A0A3L7A5A4_9HYPH</name>
<dbReference type="SMART" id="SM00388">
    <property type="entry name" value="HisKA"/>
    <property type="match status" value="1"/>
</dbReference>
<dbReference type="InterPro" id="IPR029016">
    <property type="entry name" value="GAF-like_dom_sf"/>
</dbReference>
<dbReference type="InterPro" id="IPR035965">
    <property type="entry name" value="PAS-like_dom_sf"/>
</dbReference>
<dbReference type="PANTHER" id="PTHR43065">
    <property type="entry name" value="SENSOR HISTIDINE KINASE"/>
    <property type="match status" value="1"/>
</dbReference>
<feature type="domain" description="PAS" evidence="15">
    <location>
        <begin position="499"/>
        <end position="545"/>
    </location>
</feature>
<evidence type="ECO:0000256" key="9">
    <source>
        <dbReference type="ARBA" id="ARBA00022989"/>
    </source>
</evidence>
<dbReference type="Pfam" id="PF00072">
    <property type="entry name" value="Response_reg"/>
    <property type="match status" value="1"/>
</dbReference>
<dbReference type="InterPro" id="IPR003661">
    <property type="entry name" value="HisK_dim/P_dom"/>
</dbReference>
<evidence type="ECO:0000256" key="11">
    <source>
        <dbReference type="PROSITE-ProRule" id="PRU00169"/>
    </source>
</evidence>
<dbReference type="InterPro" id="IPR036890">
    <property type="entry name" value="HATPase_C_sf"/>
</dbReference>
<keyword evidence="7 12" id="KW-0812">Transmembrane</keyword>
<evidence type="ECO:0000259" key="14">
    <source>
        <dbReference type="PROSITE" id="PS50110"/>
    </source>
</evidence>
<dbReference type="CDD" id="cd18161">
    <property type="entry name" value="REC_hyHK_blue-like"/>
    <property type="match status" value="1"/>
</dbReference>
<dbReference type="Gene3D" id="3.30.565.10">
    <property type="entry name" value="Histidine kinase-like ATPase, C-terminal domain"/>
    <property type="match status" value="1"/>
</dbReference>
<dbReference type="InterPro" id="IPR001789">
    <property type="entry name" value="Sig_transdc_resp-reg_receiver"/>
</dbReference>
<dbReference type="CDD" id="cd00082">
    <property type="entry name" value="HisKA"/>
    <property type="match status" value="1"/>
</dbReference>
<sequence length="992" mass="107206">MLEAVSMRGWWIGVNVAISLLIAGIIAFQALVDRRLLIDAAFRETDNLASALAEETQHLFGGIGLALLTIADEVRSGSAAPWAMRARATEELLYALQAASPSTYSYYILDEEGRLVATSRTPNLQPVDPSDLPEFAAARDGSGQALIIGTPRWGHVGPADGKWIINLARRLVDAEGNFAGMAAASVSVSYMRSFFDALRVGDHGSIGLLKSDGTLLLRSPFIEDHIGRKFDDSRFIADILERGPNGQSEGVSPADGIRRLVSFRRTDAQGIVAFVGLAEREVLARWWNNIAFQGAIGLLTILVFVSASVVIAVLVDRQRRAEADRTTRLKLVANEAGHLVAAPDVETLLAQAGSIARRLVGARQGAAVSFNGSDGIGCFKADLDPALVTGPDAVLPASDPRLLTVRDEKRVLLLDGHGAGVAAETDPERSWPKRLLAVPVVTSNGQCRGVIQAGDPLNGKFTEFDVHELVQFASVMAASLEALEARLALAEALSAANAERNDKAFILSSISDAMYLLDRDWNFTYLNAEAERILGRTSAQLVGHSFWEAFPAASQTAILDNYVKARETGEPVEFELYYPDFKAWYAIRGFPHEKGLTSYLHDISLRVESERRLRQAQKLDAIGQLTGGIAHDFNNLLTVILGQEDAVIEYLKTSGAPATILRSAETVQLAGERAAELTHRLLAYARRQPLDPRPTDVNALIRGLELILRRTVSESVDIEIREGEATWQASVDPGELENAVLNLVLNARDAMSDGGRLTIETGNIVVDTTYAAENQIAVGPYVVIAVSDTGEGMPADVLASAFEPFFTTKRDGRGSGLGLSMVYGFARQSGGQVKIYSELGHGTTVRIYLPRADGEAFVPESVRPTEELPRGDETILVLEDDDLVRSHTVASLNSLGYTVLQAALGSEALDILRGSARVDLLLTDVVLPGTASGRVIAAEAISLRPALRILYMSGYTENSIIHHGRLDPGVELLSKPFRLGQLASKIRYILDN</sequence>
<dbReference type="GO" id="GO:0005886">
    <property type="term" value="C:plasma membrane"/>
    <property type="evidence" value="ECO:0007669"/>
    <property type="project" value="UniProtKB-SubCell"/>
</dbReference>
<dbReference type="CDD" id="cd00130">
    <property type="entry name" value="PAS"/>
    <property type="match status" value="1"/>
</dbReference>
<dbReference type="SUPFAM" id="SSF55781">
    <property type="entry name" value="GAF domain-like"/>
    <property type="match status" value="1"/>
</dbReference>
<dbReference type="CDD" id="cd12915">
    <property type="entry name" value="PDC2_DGC_like"/>
    <property type="match status" value="1"/>
</dbReference>
<proteinExistence type="predicted"/>
<evidence type="ECO:0000256" key="5">
    <source>
        <dbReference type="ARBA" id="ARBA00022553"/>
    </source>
</evidence>
<dbReference type="InterPro" id="IPR011006">
    <property type="entry name" value="CheY-like_superfamily"/>
</dbReference>
<dbReference type="InterPro" id="IPR005467">
    <property type="entry name" value="His_kinase_dom"/>
</dbReference>
<feature type="transmembrane region" description="Helical" evidence="12">
    <location>
        <begin position="12"/>
        <end position="32"/>
    </location>
</feature>
<keyword evidence="5 11" id="KW-0597">Phosphoprotein</keyword>
<keyword evidence="9 12" id="KW-1133">Transmembrane helix</keyword>
<dbReference type="Pfam" id="PF02518">
    <property type="entry name" value="HATPase_c"/>
    <property type="match status" value="1"/>
</dbReference>
<dbReference type="InterPro" id="IPR004358">
    <property type="entry name" value="Sig_transdc_His_kin-like_C"/>
</dbReference>
<dbReference type="NCBIfam" id="TIGR00229">
    <property type="entry name" value="sensory_box"/>
    <property type="match status" value="1"/>
</dbReference>
<keyword evidence="17" id="KW-1185">Reference proteome</keyword>
<dbReference type="PRINTS" id="PR00344">
    <property type="entry name" value="BCTRLSENSOR"/>
</dbReference>
<evidence type="ECO:0000256" key="2">
    <source>
        <dbReference type="ARBA" id="ARBA00004651"/>
    </source>
</evidence>
<dbReference type="SMART" id="SM00091">
    <property type="entry name" value="PAS"/>
    <property type="match status" value="1"/>
</dbReference>
<dbReference type="OrthoDB" id="9796100at2"/>